<dbReference type="GO" id="GO:0140469">
    <property type="term" value="P:GCN2-mediated signaling"/>
    <property type="evidence" value="ECO:0007669"/>
    <property type="project" value="TreeGrafter"/>
</dbReference>
<dbReference type="GeneID" id="33555858"/>
<comment type="caution">
    <text evidence="4">The sequence shown here is derived from an EMBL/GenBank/DDBJ whole genome shotgun (WGS) entry which is preliminary data.</text>
</comment>
<dbReference type="InterPro" id="IPR001498">
    <property type="entry name" value="Impact_N"/>
</dbReference>
<dbReference type="InParanoid" id="A0A1Y1UPN4"/>
<dbReference type="GO" id="GO:0006446">
    <property type="term" value="P:regulation of translational initiation"/>
    <property type="evidence" value="ECO:0007669"/>
    <property type="project" value="TreeGrafter"/>
</dbReference>
<dbReference type="Gene3D" id="3.30.230.30">
    <property type="entry name" value="Impact, N-terminal domain"/>
    <property type="match status" value="1"/>
</dbReference>
<dbReference type="RefSeq" id="XP_021873768.1">
    <property type="nucleotide sequence ID" value="XM_022014050.1"/>
</dbReference>
<dbReference type="InterPro" id="IPR023582">
    <property type="entry name" value="Impact"/>
</dbReference>
<feature type="domain" description="Impact N-terminal" evidence="3">
    <location>
        <begin position="121"/>
        <end position="210"/>
    </location>
</feature>
<protein>
    <recommendedName>
        <fullName evidence="3">Impact N-terminal domain-containing protein</fullName>
    </recommendedName>
</protein>
<dbReference type="AlphaFoldDB" id="A0A1Y1UPN4"/>
<dbReference type="PANTHER" id="PTHR16301">
    <property type="entry name" value="IMPACT-RELATED"/>
    <property type="match status" value="1"/>
</dbReference>
<name>A0A1Y1UPN4_9TREE</name>
<evidence type="ECO:0000259" key="3">
    <source>
        <dbReference type="Pfam" id="PF01205"/>
    </source>
</evidence>
<dbReference type="InterPro" id="IPR020568">
    <property type="entry name" value="Ribosomal_Su5_D2-typ_SF"/>
</dbReference>
<dbReference type="PANTHER" id="PTHR16301:SF25">
    <property type="entry name" value="PROTEIN IMPACT"/>
    <property type="match status" value="1"/>
</dbReference>
<evidence type="ECO:0000256" key="1">
    <source>
        <dbReference type="ARBA" id="ARBA00007665"/>
    </source>
</evidence>
<dbReference type="EMBL" id="NBSH01000002">
    <property type="protein sequence ID" value="ORX39983.1"/>
    <property type="molecule type" value="Genomic_DNA"/>
</dbReference>
<dbReference type="Proteomes" id="UP000193218">
    <property type="component" value="Unassembled WGS sequence"/>
</dbReference>
<evidence type="ECO:0000256" key="2">
    <source>
        <dbReference type="SAM" id="MobiDB-lite"/>
    </source>
</evidence>
<keyword evidence="5" id="KW-1185">Reference proteome</keyword>
<gene>
    <name evidence="4" type="ORF">BD324DRAFT_607128</name>
</gene>
<feature type="region of interest" description="Disordered" evidence="2">
    <location>
        <begin position="1"/>
        <end position="50"/>
    </location>
</feature>
<dbReference type="SUPFAM" id="SSF54211">
    <property type="entry name" value="Ribosomal protein S5 domain 2-like"/>
    <property type="match status" value="1"/>
</dbReference>
<evidence type="ECO:0000313" key="5">
    <source>
        <dbReference type="Proteomes" id="UP000193218"/>
    </source>
</evidence>
<dbReference type="OrthoDB" id="69641at2759"/>
<dbReference type="InterPro" id="IPR036956">
    <property type="entry name" value="Impact_N_sf"/>
</dbReference>
<dbReference type="GO" id="GO:0005737">
    <property type="term" value="C:cytoplasm"/>
    <property type="evidence" value="ECO:0007669"/>
    <property type="project" value="TreeGrafter"/>
</dbReference>
<organism evidence="4 5">
    <name type="scientific">Kockovaella imperatae</name>
    <dbReference type="NCBI Taxonomy" id="4999"/>
    <lineage>
        <taxon>Eukaryota</taxon>
        <taxon>Fungi</taxon>
        <taxon>Dikarya</taxon>
        <taxon>Basidiomycota</taxon>
        <taxon>Agaricomycotina</taxon>
        <taxon>Tremellomycetes</taxon>
        <taxon>Tremellales</taxon>
        <taxon>Cuniculitremaceae</taxon>
        <taxon>Kockovaella</taxon>
    </lineage>
</organism>
<accession>A0A1Y1UPN4</accession>
<evidence type="ECO:0000313" key="4">
    <source>
        <dbReference type="EMBL" id="ORX39983.1"/>
    </source>
</evidence>
<dbReference type="STRING" id="4999.A0A1Y1UPN4"/>
<comment type="similarity">
    <text evidence="1">Belongs to the IMPACT family.</text>
</comment>
<proteinExistence type="inferred from homology"/>
<dbReference type="Pfam" id="PF01205">
    <property type="entry name" value="Impact_N"/>
    <property type="match status" value="1"/>
</dbReference>
<reference evidence="4 5" key="1">
    <citation type="submission" date="2017-03" db="EMBL/GenBank/DDBJ databases">
        <title>Widespread Adenine N6-methylation of Active Genes in Fungi.</title>
        <authorList>
            <consortium name="DOE Joint Genome Institute"/>
            <person name="Mondo S.J."/>
            <person name="Dannebaum R.O."/>
            <person name="Kuo R.C."/>
            <person name="Louie K.B."/>
            <person name="Bewick A.J."/>
            <person name="Labutti K."/>
            <person name="Haridas S."/>
            <person name="Kuo A."/>
            <person name="Salamov A."/>
            <person name="Ahrendt S.R."/>
            <person name="Lau R."/>
            <person name="Bowen B.P."/>
            <person name="Lipzen A."/>
            <person name="Sullivan W."/>
            <person name="Andreopoulos W.B."/>
            <person name="Clum A."/>
            <person name="Lindquist E."/>
            <person name="Daum C."/>
            <person name="Northen T.R."/>
            <person name="Ramamoorthy G."/>
            <person name="Schmitz R.J."/>
            <person name="Gryganskyi A."/>
            <person name="Culley D."/>
            <person name="Magnuson J."/>
            <person name="James T.Y."/>
            <person name="O'Malley M.A."/>
            <person name="Stajich J.E."/>
            <person name="Spatafora J.W."/>
            <person name="Visel A."/>
            <person name="Grigoriev I.V."/>
        </authorList>
    </citation>
    <scope>NUCLEOTIDE SEQUENCE [LARGE SCALE GENOMIC DNA]</scope>
    <source>
        <strain evidence="4 5">NRRL Y-17943</strain>
    </source>
</reference>
<sequence length="301" mass="33275">MSGEKRGASPVGSNGEKDESGPSKKARTARPPTLHSWLHPDEPAPLRTHSPPLHYSSSTFLAFATAFTAQSHITSEASLAKECRRLVREINVPLEVGELVMKDDEGAFENGEGRVVSLKGKERAREPDHRMWALRSVCLKESKDGTQGEDDFQLLEIYNDDGEKFGGDRILRILKEEAAIDILVVVCRWYGGDMIGPIRFQHIGLTAKTAVTDLMKLIQLTDLRQALSVLDEEITILRKELVGPSNNTESNGASTVKAQNYDEVEDIGRLERLVKARTRTKEALAQKAAWSGLDSAREAIT</sequence>